<reference evidence="2 3" key="1">
    <citation type="submission" date="2017-03" db="EMBL/GenBank/DDBJ databases">
        <title>Genome sequencing of Shewanella japonica KCTC 22435.</title>
        <authorList>
            <person name="Kim K.M."/>
        </authorList>
    </citation>
    <scope>NUCLEOTIDE SEQUENCE [LARGE SCALE GENOMIC DNA]</scope>
    <source>
        <strain evidence="2 3">KCTC 22435</strain>
    </source>
</reference>
<sequence>MKKILSLLLLVPFLFACQPDNVTTEADSHAHAIHEHDRCHMCGMMITKYPGPKGQLKLKNVEKNPSFCSTRDMFSFLLQPENARQVTQIWVHDMAATSWDDPKDEHFIDGKTATYVYGTSRQAVMGSAVASFSTVNAAEQFANEYGGAVLGFDDITIELLGEGMSHH</sequence>
<dbReference type="PANTHER" id="PTHR41247:SF1">
    <property type="entry name" value="HTH-TYPE TRANSCRIPTIONAL REPRESSOR YCNK"/>
    <property type="match status" value="1"/>
</dbReference>
<accession>A0ABN4YQB4</accession>
<dbReference type="RefSeq" id="WP_065109375.1">
    <property type="nucleotide sequence ID" value="NZ_CP020472.1"/>
</dbReference>
<dbReference type="Gene3D" id="3.30.70.2050">
    <property type="match status" value="1"/>
</dbReference>
<feature type="signal peptide" evidence="1">
    <location>
        <begin position="1"/>
        <end position="16"/>
    </location>
</feature>
<evidence type="ECO:0000313" key="3">
    <source>
        <dbReference type="Proteomes" id="UP000191820"/>
    </source>
</evidence>
<protein>
    <submittedName>
        <fullName evidence="2">Nitrous oxide reductase accessory protein NosL</fullName>
    </submittedName>
</protein>
<gene>
    <name evidence="2" type="ORF">SJ2017_3653</name>
</gene>
<proteinExistence type="predicted"/>
<keyword evidence="1" id="KW-0732">Signal</keyword>
<dbReference type="InterPro" id="IPR008719">
    <property type="entry name" value="N2O_reductase_NosL"/>
</dbReference>
<dbReference type="Proteomes" id="UP000191820">
    <property type="component" value="Chromosome"/>
</dbReference>
<dbReference type="Pfam" id="PF05573">
    <property type="entry name" value="NosL"/>
    <property type="match status" value="1"/>
</dbReference>
<evidence type="ECO:0000313" key="2">
    <source>
        <dbReference type="EMBL" id="ARD23899.1"/>
    </source>
</evidence>
<dbReference type="PROSITE" id="PS51257">
    <property type="entry name" value="PROKAR_LIPOPROTEIN"/>
    <property type="match status" value="1"/>
</dbReference>
<dbReference type="EMBL" id="CP020472">
    <property type="protein sequence ID" value="ARD23899.1"/>
    <property type="molecule type" value="Genomic_DNA"/>
</dbReference>
<evidence type="ECO:0000256" key="1">
    <source>
        <dbReference type="SAM" id="SignalP"/>
    </source>
</evidence>
<dbReference type="PANTHER" id="PTHR41247">
    <property type="entry name" value="HTH-TYPE TRANSCRIPTIONAL REPRESSOR YCNK"/>
    <property type="match status" value="1"/>
</dbReference>
<feature type="chain" id="PRO_5046804909" evidence="1">
    <location>
        <begin position="17"/>
        <end position="167"/>
    </location>
</feature>
<keyword evidence="3" id="KW-1185">Reference proteome</keyword>
<dbReference type="SUPFAM" id="SSF160387">
    <property type="entry name" value="NosL/MerB-like"/>
    <property type="match status" value="1"/>
</dbReference>
<organism evidence="2 3">
    <name type="scientific">Shewanella japonica</name>
    <dbReference type="NCBI Taxonomy" id="93973"/>
    <lineage>
        <taxon>Bacteria</taxon>
        <taxon>Pseudomonadati</taxon>
        <taxon>Pseudomonadota</taxon>
        <taxon>Gammaproteobacteria</taxon>
        <taxon>Alteromonadales</taxon>
        <taxon>Shewanellaceae</taxon>
        <taxon>Shewanella</taxon>
    </lineage>
</organism>
<dbReference type="Gene3D" id="3.30.70.2060">
    <property type="match status" value="1"/>
</dbReference>
<name>A0ABN4YQB4_9GAMM</name>